<dbReference type="Proteomes" id="UP000468388">
    <property type="component" value="Unassembled WGS sequence"/>
</dbReference>
<proteinExistence type="predicted"/>
<accession>A0A6N8J6I3</accession>
<dbReference type="EMBL" id="WRXO01000001">
    <property type="protein sequence ID" value="MVT40241.1"/>
    <property type="molecule type" value="Genomic_DNA"/>
</dbReference>
<organism evidence="1 2">
    <name type="scientific">Chitinophaga oryziterrae</name>
    <dbReference type="NCBI Taxonomy" id="1031224"/>
    <lineage>
        <taxon>Bacteria</taxon>
        <taxon>Pseudomonadati</taxon>
        <taxon>Bacteroidota</taxon>
        <taxon>Chitinophagia</taxon>
        <taxon>Chitinophagales</taxon>
        <taxon>Chitinophagaceae</taxon>
        <taxon>Chitinophaga</taxon>
    </lineage>
</organism>
<gene>
    <name evidence="1" type="ORF">GO495_06585</name>
</gene>
<comment type="caution">
    <text evidence="1">The sequence shown here is derived from an EMBL/GenBank/DDBJ whole genome shotgun (WGS) entry which is preliminary data.</text>
</comment>
<reference evidence="1 2" key="1">
    <citation type="submission" date="2019-12" db="EMBL/GenBank/DDBJ databases">
        <title>The draft genomic sequence of strain Chitinophaga oryziterrae JCM 16595.</title>
        <authorList>
            <person name="Zhang X."/>
        </authorList>
    </citation>
    <scope>NUCLEOTIDE SEQUENCE [LARGE SCALE GENOMIC DNA]</scope>
    <source>
        <strain evidence="1 2">JCM 16595</strain>
    </source>
</reference>
<dbReference type="RefSeq" id="WP_157298867.1">
    <property type="nucleotide sequence ID" value="NZ_BAAAZB010000005.1"/>
</dbReference>
<keyword evidence="2" id="KW-1185">Reference proteome</keyword>
<evidence type="ECO:0000313" key="2">
    <source>
        <dbReference type="Proteomes" id="UP000468388"/>
    </source>
</evidence>
<evidence type="ECO:0000313" key="1">
    <source>
        <dbReference type="EMBL" id="MVT40241.1"/>
    </source>
</evidence>
<dbReference type="AlphaFoldDB" id="A0A6N8J6I3"/>
<dbReference type="OrthoDB" id="9823526at2"/>
<name>A0A6N8J6I3_9BACT</name>
<protein>
    <submittedName>
        <fullName evidence="1">Uncharacterized protein</fullName>
    </submittedName>
</protein>
<sequence length="313" mass="37149">MEQTSAINTTVGEIKETSLVNYLSNMIEKHLIKPNDPIITLFYLYELRHTTGEISHKLFRLSRINSDLQFHQTLKELYRTYNYHQLIDQDQTKQFTTKLNTIIKREENIGHSNVDAEEFPFKVLNEQKQQELVTKELAKDKHLYRIQFTHWKNAEELRQCRDEITDLYNFLWEIYYIDTHTIAINYHEFIHRNLAVLAPEHVEKLSLSKLHTPLANEHADNNQMCSLGNAAIFTIMNTMISEIKAAPIKISYLENYNELSERWPYLFQTFSNNKLPETYTYQLTQTFFDIVYKLSTRLYQKNELIGIPTIESI</sequence>